<reference evidence="1" key="1">
    <citation type="submission" date="2020-11" db="EMBL/GenBank/DDBJ databases">
        <authorList>
            <consortium name="DOE Joint Genome Institute"/>
            <person name="Ahrendt S."/>
            <person name="Riley R."/>
            <person name="Andreopoulos W."/>
            <person name="Labutti K."/>
            <person name="Pangilinan J."/>
            <person name="Ruiz-Duenas F.J."/>
            <person name="Barrasa J.M."/>
            <person name="Sanchez-Garcia M."/>
            <person name="Camarero S."/>
            <person name="Miyauchi S."/>
            <person name="Serrano A."/>
            <person name="Linde D."/>
            <person name="Babiker R."/>
            <person name="Drula E."/>
            <person name="Ayuso-Fernandez I."/>
            <person name="Pacheco R."/>
            <person name="Padilla G."/>
            <person name="Ferreira P."/>
            <person name="Barriuso J."/>
            <person name="Kellner H."/>
            <person name="Castanera R."/>
            <person name="Alfaro M."/>
            <person name="Ramirez L."/>
            <person name="Pisabarro A.G."/>
            <person name="Kuo A."/>
            <person name="Tritt A."/>
            <person name="Lipzen A."/>
            <person name="He G."/>
            <person name="Yan M."/>
            <person name="Ng V."/>
            <person name="Cullen D."/>
            <person name="Martin F."/>
            <person name="Rosso M.-N."/>
            <person name="Henrissat B."/>
            <person name="Hibbett D."/>
            <person name="Martinez A.T."/>
            <person name="Grigoriev I.V."/>
        </authorList>
    </citation>
    <scope>NUCLEOTIDE SEQUENCE</scope>
    <source>
        <strain evidence="1">CBS 247.69</strain>
    </source>
</reference>
<organism evidence="1 2">
    <name type="scientific">Collybia nuda</name>
    <dbReference type="NCBI Taxonomy" id="64659"/>
    <lineage>
        <taxon>Eukaryota</taxon>
        <taxon>Fungi</taxon>
        <taxon>Dikarya</taxon>
        <taxon>Basidiomycota</taxon>
        <taxon>Agaricomycotina</taxon>
        <taxon>Agaricomycetes</taxon>
        <taxon>Agaricomycetidae</taxon>
        <taxon>Agaricales</taxon>
        <taxon>Tricholomatineae</taxon>
        <taxon>Clitocybaceae</taxon>
        <taxon>Collybia</taxon>
    </lineage>
</organism>
<dbReference type="SUPFAM" id="SSF52047">
    <property type="entry name" value="RNI-like"/>
    <property type="match status" value="1"/>
</dbReference>
<comment type="caution">
    <text evidence="1">The sequence shown here is derived from an EMBL/GenBank/DDBJ whole genome shotgun (WGS) entry which is preliminary data.</text>
</comment>
<evidence type="ECO:0008006" key="3">
    <source>
        <dbReference type="Google" id="ProtNLM"/>
    </source>
</evidence>
<dbReference type="AlphaFoldDB" id="A0A9P5Y5V5"/>
<name>A0A9P5Y5V5_9AGAR</name>
<protein>
    <recommendedName>
        <fullName evidence="3">F-box domain-containing protein</fullName>
    </recommendedName>
</protein>
<accession>A0A9P5Y5V5</accession>
<gene>
    <name evidence="1" type="ORF">BDZ94DRAFT_1298690</name>
</gene>
<dbReference type="Proteomes" id="UP000807353">
    <property type="component" value="Unassembled WGS sequence"/>
</dbReference>
<dbReference type="EMBL" id="MU150274">
    <property type="protein sequence ID" value="KAF9462206.1"/>
    <property type="molecule type" value="Genomic_DNA"/>
</dbReference>
<keyword evidence="2" id="KW-1185">Reference proteome</keyword>
<evidence type="ECO:0000313" key="1">
    <source>
        <dbReference type="EMBL" id="KAF9462206.1"/>
    </source>
</evidence>
<proteinExistence type="predicted"/>
<evidence type="ECO:0000313" key="2">
    <source>
        <dbReference type="Proteomes" id="UP000807353"/>
    </source>
</evidence>
<sequence>MTCPQVSSAILMDNGTLHDMTQDFPPEVMAKILTLICGMEVLIPTPNSYPWIIGYVCSRWRQILWHTPEIWNKITIGYRSSSILTTPPKEYTVGDILKHILSNTTGPMSLVVTEAGHMNYGNMWDIILDNFGRFVDLSMDPVPQHTLTSIFNLPPSAFSRLESLLLFTTDFNGSFPELSTSPLQSAPNLRCVNYEIPSLNYVPSLLLLPWATIKVIDVKRMHIPPDVIFHIFRSSPSLESCRFLIDSTQEIPDTHGIILPFVEELVLFTQKSFDWNGFFRQITTPSLQCLILQSPHVPCLPVTSLILRSRCPMAKLDIFGQGSAGHHNGGDGDVESLLDNLPSLKRLIVPWSIPPSIFGKIYKGDFPKLALASFFVRPDRFGAFLDMMDLYIASPPKHR</sequence>
<dbReference type="OrthoDB" id="2269034at2759"/>